<dbReference type="Proteomes" id="UP000319817">
    <property type="component" value="Chromosome"/>
</dbReference>
<dbReference type="GO" id="GO:0102710">
    <property type="term" value="F:D-inositol-3-phosphate glycosyltransferase activity"/>
    <property type="evidence" value="ECO:0007669"/>
    <property type="project" value="UniProtKB-EC"/>
</dbReference>
<dbReference type="AlphaFoldDB" id="A0A517NLW3"/>
<dbReference type="Gene3D" id="3.40.50.2000">
    <property type="entry name" value="Glycogen Phosphorylase B"/>
    <property type="match status" value="1"/>
</dbReference>
<dbReference type="GO" id="GO:0009103">
    <property type="term" value="P:lipopolysaccharide biosynthetic process"/>
    <property type="evidence" value="ECO:0007669"/>
    <property type="project" value="TreeGrafter"/>
</dbReference>
<keyword evidence="1 4" id="KW-0808">Transferase</keyword>
<dbReference type="OrthoDB" id="9793726at2"/>
<feature type="domain" description="Glycosyl transferase family 4" evidence="3">
    <location>
        <begin position="27"/>
        <end position="188"/>
    </location>
</feature>
<dbReference type="Pfam" id="PF00534">
    <property type="entry name" value="Glycos_transf_1"/>
    <property type="match status" value="1"/>
</dbReference>
<dbReference type="InterPro" id="IPR022623">
    <property type="entry name" value="Glyco_trans_4"/>
</dbReference>
<reference evidence="4 5" key="1">
    <citation type="submission" date="2019-02" db="EMBL/GenBank/DDBJ databases">
        <title>Deep-cultivation of Planctomycetes and their phenomic and genomic characterization uncovers novel biology.</title>
        <authorList>
            <person name="Wiegand S."/>
            <person name="Jogler M."/>
            <person name="Boedeker C."/>
            <person name="Pinto D."/>
            <person name="Vollmers J."/>
            <person name="Rivas-Marin E."/>
            <person name="Kohn T."/>
            <person name="Peeters S.H."/>
            <person name="Heuer A."/>
            <person name="Rast P."/>
            <person name="Oberbeckmann S."/>
            <person name="Bunk B."/>
            <person name="Jeske O."/>
            <person name="Meyerdierks A."/>
            <person name="Storesund J.E."/>
            <person name="Kallscheuer N."/>
            <person name="Luecker S."/>
            <person name="Lage O.M."/>
            <person name="Pohl T."/>
            <person name="Merkel B.J."/>
            <person name="Hornburger P."/>
            <person name="Mueller R.-W."/>
            <person name="Bruemmer F."/>
            <person name="Labrenz M."/>
            <person name="Spormann A.M."/>
            <person name="Op den Camp H."/>
            <person name="Overmann J."/>
            <person name="Amann R."/>
            <person name="Jetten M.S.M."/>
            <person name="Mascher T."/>
            <person name="Medema M.H."/>
            <person name="Devos D.P."/>
            <person name="Kaster A.-K."/>
            <person name="Ovreas L."/>
            <person name="Rohde M."/>
            <person name="Galperin M.Y."/>
            <person name="Jogler C."/>
        </authorList>
    </citation>
    <scope>NUCLEOTIDE SEQUENCE [LARGE SCALE GENOMIC DNA]</scope>
    <source>
        <strain evidence="4 5">K23_9</strain>
    </source>
</reference>
<organism evidence="4 5">
    <name type="scientific">Stieleria marina</name>
    <dbReference type="NCBI Taxonomy" id="1930275"/>
    <lineage>
        <taxon>Bacteria</taxon>
        <taxon>Pseudomonadati</taxon>
        <taxon>Planctomycetota</taxon>
        <taxon>Planctomycetia</taxon>
        <taxon>Pirellulales</taxon>
        <taxon>Pirellulaceae</taxon>
        <taxon>Stieleria</taxon>
    </lineage>
</organism>
<dbReference type="PANTHER" id="PTHR46401:SF2">
    <property type="entry name" value="GLYCOSYLTRANSFERASE WBBK-RELATED"/>
    <property type="match status" value="1"/>
</dbReference>
<evidence type="ECO:0000313" key="4">
    <source>
        <dbReference type="EMBL" id="QDT08130.1"/>
    </source>
</evidence>
<keyword evidence="4" id="KW-0328">Glycosyltransferase</keyword>
<dbReference type="PANTHER" id="PTHR46401">
    <property type="entry name" value="GLYCOSYLTRANSFERASE WBBK-RELATED"/>
    <property type="match status" value="1"/>
</dbReference>
<name>A0A517NLW3_9BACT</name>
<protein>
    <submittedName>
        <fullName evidence="4">D-inositol-3-phosphate glycosyltransferase</fullName>
        <ecNumber evidence="4">2.4.1.250</ecNumber>
    </submittedName>
</protein>
<dbReference type="InterPro" id="IPR001296">
    <property type="entry name" value="Glyco_trans_1"/>
</dbReference>
<dbReference type="RefSeq" id="WP_145415724.1">
    <property type="nucleotide sequence ID" value="NZ_CP036526.1"/>
</dbReference>
<feature type="domain" description="Glycosyl transferase family 1" evidence="2">
    <location>
        <begin position="202"/>
        <end position="376"/>
    </location>
</feature>
<evidence type="ECO:0000313" key="5">
    <source>
        <dbReference type="Proteomes" id="UP000319817"/>
    </source>
</evidence>
<proteinExistence type="predicted"/>
<evidence type="ECO:0000259" key="2">
    <source>
        <dbReference type="Pfam" id="PF00534"/>
    </source>
</evidence>
<evidence type="ECO:0000256" key="1">
    <source>
        <dbReference type="ARBA" id="ARBA00022679"/>
    </source>
</evidence>
<accession>A0A517NLW3</accession>
<gene>
    <name evidence="4" type="primary">mshA_1</name>
    <name evidence="4" type="ORF">K239x_00620</name>
</gene>
<keyword evidence="5" id="KW-1185">Reference proteome</keyword>
<dbReference type="Pfam" id="PF12000">
    <property type="entry name" value="Glyco_trans_4_3"/>
    <property type="match status" value="1"/>
</dbReference>
<dbReference type="EMBL" id="CP036526">
    <property type="protein sequence ID" value="QDT08130.1"/>
    <property type="molecule type" value="Genomic_DNA"/>
</dbReference>
<dbReference type="EC" id="2.4.1.250" evidence="4"/>
<evidence type="ECO:0000259" key="3">
    <source>
        <dbReference type="Pfam" id="PF12000"/>
    </source>
</evidence>
<sequence length="401" mass="45837">MHVLFAHKNYPAQFGHIARYLIDHHDFRCTFISEKPPGKHAGLERLQYKCSGGATEKTHVCSRSFENQIWHSHAVYETLKARPDIQPDLVVGHSGFLSTLYLRELYDCPIINYFEFFYHTQDSDLDFRKDLPAYGMSDLLRARTRNAIFLLDLQNCDRGYSPTEFQRSQLPAEYSEKVVSIFDGIDTNLWKPVEDPNRLIGSWQLPTDKKIITYVSRGMEAMRGFDVFMKIAKRLCDTRDDVLFVVVGEDRVAYGGDLRFTQGTTFKQWVLAQDDYDLERILFLGRIHPQQLVQLFSISDLHFYLTAPFVLSWSMMNALACGATVIGSDTAPVREMITHGDNGLLFDFFDVDAAAEMANEVLDNLGDYQALGKSAEDFVAQSYSLDVCLPRMMDLYRSTGA</sequence>
<dbReference type="SUPFAM" id="SSF53756">
    <property type="entry name" value="UDP-Glycosyltransferase/glycogen phosphorylase"/>
    <property type="match status" value="1"/>
</dbReference>